<sequence>MVEQPLEKLRHTIALRAWPSLVRQMGPEADKIIRCLVDSKVKSNRADGNPLLFVPQADFPVYQEALKNSAVEVKPFPGIPNTTKDFEEMDSGLLALEYGSSYMVPGARFNEMYGWDSYFITLGLVNSSTPPNPELLHVAVSMLKNHIYQVENYGKVLNANRSYFLNRAQPPLLSSTLMLLLPYIKEDDKLVKRATAAVVKEYDTVWRSAPRYDSITGLSKYGGSPAARCRAVEPGHYDWMLSLQGNDLERAVQSDMAVRESGHDTTARLSRYDACDMATVDLNCILYKIEKDMSGRLVLREPSRDWAALAESRKLTILRLMYIPERSSFFDYNTRNGQVDTSFLSVTGLAYPLWCGLVDGNRSLSNEIVNTLMTNLAQDGGVVSDDLKNNVKGFTGQWDWPAGWAPHQMITWMGLMRLGYLTQARELASRWVRLCLKTFQVYDCLPEKFDVVHCTSRIDVEYGNQCSEKGEYFGWTVASVEMALQSVLTADDIAKINHDFANSRGAENPTGGAARRTFTAEYLNRFTIMAVDFPVPTLQTAFSDPLPALREAIAEYAWPSLKRHLGPDPESILSCMEDPKITKPQPKPVPIHEPPKEDDEDKEKQRQQRRHWKRRNPDWRARKAGAGPLPLLYVPTRDYEVYANALLEYPARVKLYPGMPRTVEDFDKMEPGLLALEFGAEYIVPGGRFTSMYGWDSYFIILGLLSSSEPPEPRLLKTAISMLSQQVYEIENYGALLNANRSYFLNRSQPPFLSSTLMALLPYIKNDTKLVSRATAAIVKEYDNVWKCGHRYDRATGLSRYDGHPETLCRATEIGHYAWMKGLTGNARKRAIRSDMAIQESGHDTTARLTRTDACDIATVDLNCILYRIESDLAKLHEPSRDWRALARARRETMLHLMYIPTRGAFFDYNTKTGVVDSSVLSATGVSYPLWCGMVDRDRTAVDNLVKTLMTKLAAPGGVVSNNITDNHRGFRGQWDWPAGWAPHQMLTWIALMRLNKVKEARDLASRWVSLALETFINYGCLPEKFDVVSCTSTLNLEYGNQCTGVGDFFGWTTASVEFALQQVLTDGDIAEIERNMKMVVKNH</sequence>
<reference evidence="6 7" key="1">
    <citation type="submission" date="2020-04" db="EMBL/GenBank/DDBJ databases">
        <title>Perkinsus olseni comparative genomics.</title>
        <authorList>
            <person name="Bogema D.R."/>
        </authorList>
    </citation>
    <scope>NUCLEOTIDE SEQUENCE [LARGE SCALE GENOMIC DNA]</scope>
    <source>
        <strain evidence="6">ATCC PRA-179</strain>
    </source>
</reference>
<keyword evidence="2 4" id="KW-0378">Hydrolase</keyword>
<evidence type="ECO:0000256" key="3">
    <source>
        <dbReference type="ARBA" id="ARBA00023295"/>
    </source>
</evidence>
<dbReference type="Proteomes" id="UP000570595">
    <property type="component" value="Unassembled WGS sequence"/>
</dbReference>
<dbReference type="PRINTS" id="PR00744">
    <property type="entry name" value="GLHYDRLASE37"/>
</dbReference>
<dbReference type="InterPro" id="IPR018232">
    <property type="entry name" value="Glyco_hydro_37_CS"/>
</dbReference>
<dbReference type="GO" id="GO:0005993">
    <property type="term" value="P:trehalose catabolic process"/>
    <property type="evidence" value="ECO:0007669"/>
    <property type="project" value="TreeGrafter"/>
</dbReference>
<comment type="similarity">
    <text evidence="1 4">Belongs to the glycosyl hydrolase 37 family.</text>
</comment>
<dbReference type="InterPro" id="IPR012341">
    <property type="entry name" value="6hp_glycosidase-like_sf"/>
</dbReference>
<evidence type="ECO:0000256" key="5">
    <source>
        <dbReference type="SAM" id="MobiDB-lite"/>
    </source>
</evidence>
<keyword evidence="3 4" id="KW-0326">Glycosidase</keyword>
<protein>
    <recommendedName>
        <fullName evidence="4">Trehalase</fullName>
        <ecNumber evidence="4">3.2.1.28</ecNumber>
    </recommendedName>
    <alternativeName>
        <fullName evidence="4">Alpha-trehalose glucohydrolase</fullName>
    </alternativeName>
</protein>
<evidence type="ECO:0000313" key="6">
    <source>
        <dbReference type="EMBL" id="KAF4663976.1"/>
    </source>
</evidence>
<feature type="region of interest" description="Disordered" evidence="5">
    <location>
        <begin position="572"/>
        <end position="617"/>
    </location>
</feature>
<dbReference type="InterPro" id="IPR008928">
    <property type="entry name" value="6-hairpin_glycosidase_sf"/>
</dbReference>
<dbReference type="OrthoDB" id="413095at2759"/>
<organism evidence="6 7">
    <name type="scientific">Perkinsus olseni</name>
    <name type="common">Perkinsus atlanticus</name>
    <dbReference type="NCBI Taxonomy" id="32597"/>
    <lineage>
        <taxon>Eukaryota</taxon>
        <taxon>Sar</taxon>
        <taxon>Alveolata</taxon>
        <taxon>Perkinsozoa</taxon>
        <taxon>Perkinsea</taxon>
        <taxon>Perkinsida</taxon>
        <taxon>Perkinsidae</taxon>
        <taxon>Perkinsus</taxon>
    </lineage>
</organism>
<evidence type="ECO:0000313" key="7">
    <source>
        <dbReference type="Proteomes" id="UP000570595"/>
    </source>
</evidence>
<comment type="catalytic activity">
    <reaction evidence="4">
        <text>alpha,alpha-trehalose + H2O = alpha-D-glucose + beta-D-glucose</text>
        <dbReference type="Rhea" id="RHEA:32675"/>
        <dbReference type="ChEBI" id="CHEBI:15377"/>
        <dbReference type="ChEBI" id="CHEBI:15903"/>
        <dbReference type="ChEBI" id="CHEBI:16551"/>
        <dbReference type="ChEBI" id="CHEBI:17925"/>
        <dbReference type="EC" id="3.2.1.28"/>
    </reaction>
</comment>
<dbReference type="EMBL" id="JABAHT010000129">
    <property type="protein sequence ID" value="KAF4663976.1"/>
    <property type="molecule type" value="Genomic_DNA"/>
</dbReference>
<evidence type="ECO:0000256" key="2">
    <source>
        <dbReference type="ARBA" id="ARBA00022801"/>
    </source>
</evidence>
<name>A0A7J6LXT6_PEROL</name>
<dbReference type="EC" id="3.2.1.28" evidence="4"/>
<evidence type="ECO:0000256" key="4">
    <source>
        <dbReference type="RuleBase" id="RU361180"/>
    </source>
</evidence>
<comment type="caution">
    <text evidence="6">The sequence shown here is derived from an EMBL/GenBank/DDBJ whole genome shotgun (WGS) entry which is preliminary data.</text>
</comment>
<dbReference type="GO" id="GO:0004555">
    <property type="term" value="F:alpha,alpha-trehalase activity"/>
    <property type="evidence" value="ECO:0007669"/>
    <property type="project" value="UniProtKB-EC"/>
</dbReference>
<accession>A0A7J6LXT6</accession>
<dbReference type="PANTHER" id="PTHR23403:SF6">
    <property type="entry name" value="CYTOSOLIC NEUTRAL TREHALASE-RELATED"/>
    <property type="match status" value="1"/>
</dbReference>
<dbReference type="SUPFAM" id="SSF48208">
    <property type="entry name" value="Six-hairpin glycosidases"/>
    <property type="match status" value="2"/>
</dbReference>
<evidence type="ECO:0000256" key="1">
    <source>
        <dbReference type="ARBA" id="ARBA00005615"/>
    </source>
</evidence>
<dbReference type="Pfam" id="PF01204">
    <property type="entry name" value="Trehalase"/>
    <property type="match status" value="2"/>
</dbReference>
<dbReference type="InterPro" id="IPR001661">
    <property type="entry name" value="Glyco_hydro_37"/>
</dbReference>
<dbReference type="PANTHER" id="PTHR23403">
    <property type="entry name" value="TREHALASE"/>
    <property type="match status" value="1"/>
</dbReference>
<gene>
    <name evidence="6" type="primary">NTH1</name>
    <name evidence="6" type="ORF">FOZ61_001218</name>
</gene>
<dbReference type="Gene3D" id="1.50.10.10">
    <property type="match status" value="2"/>
</dbReference>
<dbReference type="PROSITE" id="PS00928">
    <property type="entry name" value="TREHALASE_2"/>
    <property type="match status" value="2"/>
</dbReference>
<dbReference type="AlphaFoldDB" id="A0A7J6LXT6"/>
<proteinExistence type="inferred from homology"/>